<dbReference type="OrthoDB" id="5371837at2759"/>
<feature type="compositionally biased region" description="Basic and acidic residues" evidence="1">
    <location>
        <begin position="2451"/>
        <end position="2461"/>
    </location>
</feature>
<feature type="region of interest" description="Disordered" evidence="1">
    <location>
        <begin position="2903"/>
        <end position="2935"/>
    </location>
</feature>
<feature type="compositionally biased region" description="Basic and acidic residues" evidence="1">
    <location>
        <begin position="3045"/>
        <end position="3064"/>
    </location>
</feature>
<dbReference type="GO" id="GO:0000226">
    <property type="term" value="P:microtubule cytoskeleton organization"/>
    <property type="evidence" value="ECO:0007669"/>
    <property type="project" value="InterPro"/>
</dbReference>
<feature type="region of interest" description="Disordered" evidence="1">
    <location>
        <begin position="1680"/>
        <end position="1831"/>
    </location>
</feature>
<feature type="domain" description="Microtubule-associated protein 1B/S N-terminal" evidence="2">
    <location>
        <begin position="2"/>
        <end position="171"/>
    </location>
</feature>
<dbReference type="GO" id="GO:0007409">
    <property type="term" value="P:axonogenesis"/>
    <property type="evidence" value="ECO:0007669"/>
    <property type="project" value="TreeGrafter"/>
</dbReference>
<evidence type="ECO:0000256" key="1">
    <source>
        <dbReference type="SAM" id="MobiDB-lite"/>
    </source>
</evidence>
<dbReference type="EMBL" id="CADEBC010000520">
    <property type="protein sequence ID" value="CAB3244195.1"/>
    <property type="molecule type" value="Genomic_DNA"/>
</dbReference>
<proteinExistence type="predicted"/>
<dbReference type="InterPro" id="IPR056617">
    <property type="entry name" value="MAP1B/S_N"/>
</dbReference>
<feature type="region of interest" description="Disordered" evidence="1">
    <location>
        <begin position="4868"/>
        <end position="4954"/>
    </location>
</feature>
<reference evidence="4 5" key="1">
    <citation type="submission" date="2020-04" db="EMBL/GenBank/DDBJ databases">
        <authorList>
            <person name="Wallbank WR R."/>
            <person name="Pardo Diaz C."/>
            <person name="Kozak K."/>
            <person name="Martin S."/>
            <person name="Jiggins C."/>
            <person name="Moest M."/>
            <person name="Warren A I."/>
            <person name="Byers J.R.P. K."/>
            <person name="Montejo-Kovacevich G."/>
            <person name="Yen C E."/>
        </authorList>
    </citation>
    <scope>NUCLEOTIDE SEQUENCE [LARGE SCALE GENOMIC DNA]</scope>
</reference>
<feature type="compositionally biased region" description="Basic and acidic residues" evidence="1">
    <location>
        <begin position="2960"/>
        <end position="2977"/>
    </location>
</feature>
<feature type="compositionally biased region" description="Polar residues" evidence="1">
    <location>
        <begin position="3029"/>
        <end position="3044"/>
    </location>
</feature>
<feature type="compositionally biased region" description="Basic and acidic residues" evidence="1">
    <location>
        <begin position="2853"/>
        <end position="2882"/>
    </location>
</feature>
<sequence>MGLLSWDSGEHQVDLEKELATLTAQAPEGEEARYGERLIQFASENLVTEILIHPQMNTLMQCMRNLLSSFTRHRHLVHAGYTFAGNGSWIMQDGTFSLADFTDAYQENEVQRVIRAYENSISIDVHCSTSGGGDWAKLPDMPFVKYCKIRVNPTDILDSGSQAIKDFIAYLEPYVVPASLDQLLVPSEVVGNIRFTHPTLYVFPGGQGDAALFGINGFNMLVDGGFSRKACWWDFARHLDRLDAVLFTRLNNCSVSGMASVLRRKASATVYPQIGHFFCNLEERRMLASPDGDKDSDPLLVSLIQEGSDMMADLRHINLKPQHCYRNPEPINLYHKVGHGTLDMYVLNPSKDSKYVREFLKRWHNSEQKLFEGASVSGQFNFPIPNLVSICALLVWRPANPDDTITRIMFPGSTPQHKIFEGLEKLKHLEFLQYPTCTGRQMAAATTTVTAATTTVTSIKTTTKATPKTSKEKSISSEKMKDEKIMEPEPPPKDMKAEDIKNIIDNKLLNELVDGDDKIESVLCDTIAARLETKLDDKIAQYESTVIDGLPKKKEAKKKTVEKTTKRIDKTDEAKDSVIKAELKKIDAETKPKVEKKKVDTRKVEMTSSVTKSRVSHRAIRSVSEKKTTVATLDKKSTTEEKKSPPTTPKKTLDTKTTSTVSGVKDKVKVKARKLSPGSTTAKSTKEAKNRMVVESKYKQLSPKRDTSAKAIEKKETKAKREPISRRPRPLSSPVKGLKTMKSPSKSIKSTKTDTSKLKGLQRVNYEDILKEAKKSDEDTSKSLDDIKQQELDEREEQEIVREIEAVFNRDIEAEEKVEFVGRSDIEKITCLIDDTKTETTADGEFEEEYLIIEKEEVDQYIEDSVVDHVSSHEHADELQKHVKDKEESEKKKDVTVLETEKPEETKAKTEVIIEKELKQVESKEHSVSLEEKQDVSSEKKTSDSKSIQKPKDSLEMQVQESQPDEKISTTIESGATTAPTLPEDERITLDDIKEDQQIEEKHIQEETKELIAPQGLVHTNIVSLEKSPKLESIPAPVREIVKTPDEVADLPLHEVVDYRTFEDKKTPEEEGIQRKIYEVKVPKDLPIPDQDATVPYRIRTVEDDIVLKTVQRASHAELVTVTPGSAPESPMYHEQIKVSVIPDKDLQTVKEYDDTDYNYGQFTEKLRETHITTIDSPIKDDIIVIEEVPCMPEKIPSIPEDVEKEIEEARKLELAEKPPLSPKDVEKIVADVAEVLKSDRSLEEIMAEKSPLLSKSPEVFNKMDTSLSVIEATKLLLSSEQEIQHDSRKEINKTKSLASKIELDITDTLQKEASPVRSITSEDVSEVSDKTVLSEGKRIKRELLDEKPEQKSVIKTVTDEMEAGKMYTESHDSVHEYTESEKKVTTALESARTLEKLEEKIADLKKKPLVIETDIKDIDKKSAAKEISPSKEVLPKKTLLQKAETKAEKVVGKVSALKDEVFGFFSKKSTEKKEPSPEKDLLDRKKDTSGKITDLLGHSEKESSLVKSRDEIIPVKFDQNTHDLIKLDSRSASEQKQQEPNFVFNEDEELFIAEQLKDYEPTGQPEEHSFSQLTTLSENEILIKRKTTITTLIQEYCNTTMTVTIYKVTYLTTEEDEQLDGSKTSRTIRKISLVNERPKPKLDADIKKEVLSLQKPHSTEVLPEKAADEELSSQLHAEVELASKPNEKKKDSPMLRKTTPSPEKAFSLVSSEEDHRSRHMTTRRTPSPVPSKELGPTLSKKVSSPEPTEKAASPATSEKAVSPVLSETLFKKAPSIMPSQKQSILIPREHSPTSEPTAKLDQKTSGPVTREKGFIKTHDKKSPSPVQSDESLYSESGIQSAFDNEQAIDEQLKGFKTYAKPEEQTSTQTVTLTIENVIIIRKIITKIVIEEYFNINNTIVQYKIIKIIIEEDQNPDGTTTSRTHRVVSLSKDKPEISELLRSKSYLEETNGKSPTGLLEDEMKLTRGEDYCDEDGFIIEKGMMDRDHKVVALSETKKSMKDELAITIDKKPLSPEISEAVLNSVPEKEPSQEKKAQTEEVDQEKLFERLEDDISETEIVRGTVDITSDNEIVDIKRILSPLSSKEDSKQLISEKDDDDESIKEHKTIVTKETNELTSNLKIAKDVIDNICKDTMLVTRKIELDENLKEDIVFDKLDEKQVGLEKDILKRKECASEIDGEVKKVSSFIVKATPAIDATIKLPELETLSKLDQPEKPKTKDKMIEALKLENGHLEPSHLSEEMPSEISPTLNKKLISPESRKEILIEKVVTPEPREELSEKAPSASASYMAATESRVPINEVADEKSPSPVLSKKLISDDVADRLITEREIESDDIQEMEKKLEGFKAVGSEKESTITRNITVIENNISIKRKLVITTILQEFRCVTKSTTIYKITTVTVEEDSLPDGSIITRTSKKTLLSDKPTVEIISTLPLDKVPNLIEKTLFEPELYPSEKEPSDKAHSPVPSEKLPADEPLASAHSNGVPYPITSEKETSDRSPSLVSSEKTLSDGTPSPVSSETLPNGKLSLPRPVQQDKDTSSQVEEIQLTTDENQEIDNFLKEFEAIGNLEETTTSKNFTVTENSVTIKRKLFITTQVQRFYSVIKKITMYKVITITVTEDEHPDGSKVTKRTKNVLLSDKAPETNELSPHVSDEVSFSEVPKGVPCESDKALSPGPSKKVSDTLATCVTSEEEPHDKVSTATLTEKTLSERTHSPVASPKVSDDKSHSSIPIEKIPDLADQKTSYILSEKTLIDQDSTSIVGEQLQVLSLVSSTKPTSPDSTAKLPSKKTTEEVSQDKVYSPTPTDLTPSGKTSVPELSEHGPSDKPSRPFAIDKKLEEIKAVPNGQIPSLSDKLQTEKSGVTKKEIERISKDDEKDIDEKELSKQPNAEYMISKSVDVVPTKTLEKSVDESTEVQDIDTDVYEDGESISEDSQIIDIRKDSQVTMTKLDSLQKFPNQTEPVDAHYKVKRSVIEEKPDDNSLTDTLSHKPHGSSSEDVSKEVSLEEKYSFEGTEKSEKKSTQKDYAKTQKVDSMSSLDSLTQTLKQYDSKVDKDKTQEPGSPRDEILQSEASDSGVHSIPIEVDSTGQMDTTVTRTIKDNAVNLMESIHKAFGEEIVQQGIKTESLESLVRVSTPPTVPVSPLPKTPSGFQDVKMSDGVQSEVTYDKSDGSEEIITKVVHVGEDVLTQRISTSTEKAPKKPSALIDEDADILTLMQTMGKIKTETDTVTKIIKEGENVVTQTITTVTTKEVISREDGTPQNIKTTIETTTLSKGADGTTTTTTDTQTLLSECSSSLRSTSSMDLYAKDKIEKEYLDIDEKFEMMNLPDKREPSIPIDVDSDFKSFISESEETDDDVEDTIIDTDVSKRIIREKNIDIIETIITVTKKETVRISDCKKLIRTTVETTITKEYPDGSRDVQKNVEVKTEELLLDSGSNLDKILSEYVIFGEPEESVSTKTEELKQDNHLIKRSFVTRIVKVKYADNRGVPRKLKTTTVITTTDDYPDGSSRTKVDSSTSLTDIDKETVESPELEELTIIENKSIESEKQDKTVLINGKNVLQIITVTTTKETLANIDRSKRKLKTTVETVTETMLPDGMTEVTKDVKISLSDVGIDTLKENLEGFKPIGKPKEDTTMKSATIIEDGVSIKRKTTITTITSEYINVSKSIKRTKTIIKTVLEDEHPDGSVIIKTNEKISLSDETLDRTTECEERDRKEKELESQLKELCPLEEPEITESVKREEIKDQTTIIHRTIITRVVKTKYCNSQGIACKLKIVTTTSTTDTYPDGTTKTQVNVSTVVTNIISEDTLTSTHVQKDENKLSQISKKVVPETTDSIKSEISPEKEIPLEEELDGLDESAKIDNALRELTVQREPDESESVETIEIVENNTVIKRSITTRIVKTTYVDKAGKPRKLKIVTTVTTTDNFPDGSARTTVEGSTTVTDIEPELSDTIEENLEGFNTTGTPNEDITTHEEIVTDNGVVVKRKTTITTTTQKYRKENVIRTKTTVKTVTEDEHPDGSVITKTSEKVSLVDEYVENLNEDKETTENIKIEAALKDLIPTSEPEVTEAVVTENIKENLITIVRTITTKTAKTRYADNLGVLRKLKVVITVTTIDKYPDGSLRKTVDTNTSIIDVESADLVKGQDLKEYPELEDKIVNVDTQEKLEIRDGKQVKQIITTTTIKETLSSVDGSRKKIRTTVETVTETKLPDGLTEVTKDVKVSVADYGVETFDENLTGFTELGKPEESTTTDTKSIVENGITILRKTTITTVRQEFENASIRSRKIKTTVKTVIEDEHPDGTVIIKKSEKVSIADVILRPSGTSESDTQPPESYIDGSEIVEDTTEDSDVKNEVIQQGSLTIKRTITTKTKRETLASTDKNIKRVRTTVETVTVDEFPDGSTETTKDVKITISEFQKTSDSDLQAALQGLTSTGKVKTSVDKKTSLIYEQGEKVTQTITTYVTKEELSNNETNEIAVKTVTETITENAKDDGSIETTKDVRTQITYLPIGTGLDDWSPEELAEIEKQPVVQEEKQVLDDKPVFAQLHLGSKDDKKSTEKLKKQRSPVGEITTDTETFTNVINEGDNEITQTITIVTTKEVISPEKIKITVETTTVSKGSDGITKTTKSTKTTISEFKEEFEETIDKGESEKSFSKMSTKTSDMRSSSAASDDFDHHGISSPPSDISSRGSRAATRVWGTESSGVYYSDDDGPGSPSSTKSQIAHSPRSNLSFELDSTRSQLDQLEKQDSTLYREQTSTSSYEKNLNDELRSSITHTEHKSEGHTGKTATQITDDFLSKEKMGHLKQTDVTFLKEADEHFEKAIEEHKKVSGPEVISNITAKYKLDKKVHSISSQSSKQESAITLKDLKTEIKKGSESSSTSKQELKQTSDTRTSNDPIESWGKPLGLPSPIMPTTQADSKNTPKKQASATVLNKNKINQEKSKEAKRSSESPNKKKAPAPVYMELTYVPHHGNSYYSAVEFFKRVRARYYVFSGTEPSKEIYNALLDAKKTWEDKDLEVTIIPTYDTDVLGYWVTENEEALEKYKIDLSPSASRCTINLQDHETSCAAYRLEF</sequence>
<feature type="compositionally biased region" description="Low complexity" evidence="1">
    <location>
        <begin position="730"/>
        <end position="750"/>
    </location>
</feature>
<dbReference type="GO" id="GO:0003779">
    <property type="term" value="F:actin binding"/>
    <property type="evidence" value="ECO:0007669"/>
    <property type="project" value="TreeGrafter"/>
</dbReference>
<dbReference type="GO" id="GO:0030425">
    <property type="term" value="C:dendrite"/>
    <property type="evidence" value="ECO:0007669"/>
    <property type="project" value="TreeGrafter"/>
</dbReference>
<evidence type="ECO:0000259" key="3">
    <source>
        <dbReference type="Pfam" id="PF25281"/>
    </source>
</evidence>
<feature type="region of interest" description="Disordered" evidence="1">
    <location>
        <begin position="4742"/>
        <end position="4763"/>
    </location>
</feature>
<feature type="compositionally biased region" description="Basic and acidic residues" evidence="1">
    <location>
        <begin position="684"/>
        <end position="725"/>
    </location>
</feature>
<dbReference type="GO" id="GO:0005875">
    <property type="term" value="C:microtubule associated complex"/>
    <property type="evidence" value="ECO:0007669"/>
    <property type="project" value="TreeGrafter"/>
</dbReference>
<organism evidence="4 5">
    <name type="scientific">Arctia plantaginis</name>
    <name type="common">Wood tiger moth</name>
    <name type="synonym">Phalaena plantaginis</name>
    <dbReference type="NCBI Taxonomy" id="874455"/>
    <lineage>
        <taxon>Eukaryota</taxon>
        <taxon>Metazoa</taxon>
        <taxon>Ecdysozoa</taxon>
        <taxon>Arthropoda</taxon>
        <taxon>Hexapoda</taxon>
        <taxon>Insecta</taxon>
        <taxon>Pterygota</taxon>
        <taxon>Neoptera</taxon>
        <taxon>Endopterygota</taxon>
        <taxon>Lepidoptera</taxon>
        <taxon>Glossata</taxon>
        <taxon>Ditrysia</taxon>
        <taxon>Noctuoidea</taxon>
        <taxon>Erebidae</taxon>
        <taxon>Arctiinae</taxon>
        <taxon>Arctia</taxon>
    </lineage>
</organism>
<dbReference type="InterPro" id="IPR057480">
    <property type="entry name" value="MAP1A/B/S-like_MBL"/>
</dbReference>
<dbReference type="GO" id="GO:0031114">
    <property type="term" value="P:regulation of microtubule depolymerization"/>
    <property type="evidence" value="ECO:0007669"/>
    <property type="project" value="TreeGrafter"/>
</dbReference>
<feature type="compositionally biased region" description="Basic and acidic residues" evidence="1">
    <location>
        <begin position="1810"/>
        <end position="1823"/>
    </location>
</feature>
<feature type="compositionally biased region" description="Basic and acidic residues" evidence="1">
    <location>
        <begin position="623"/>
        <end position="644"/>
    </location>
</feature>
<evidence type="ECO:0000313" key="4">
    <source>
        <dbReference type="EMBL" id="CAB3244195.1"/>
    </source>
</evidence>
<accession>A0A8S1AGF0</accession>
<feature type="compositionally biased region" description="Polar residues" evidence="1">
    <location>
        <begin position="2800"/>
        <end position="2811"/>
    </location>
</feature>
<feature type="compositionally biased region" description="Basic and acidic residues" evidence="1">
    <location>
        <begin position="4640"/>
        <end position="4650"/>
    </location>
</feature>
<feature type="region of interest" description="Disordered" evidence="1">
    <location>
        <begin position="2949"/>
        <end position="3077"/>
    </location>
</feature>
<dbReference type="GO" id="GO:0016358">
    <property type="term" value="P:dendrite development"/>
    <property type="evidence" value="ECO:0007669"/>
    <property type="project" value="TreeGrafter"/>
</dbReference>
<feature type="compositionally biased region" description="Basic and acidic residues" evidence="1">
    <location>
        <begin position="866"/>
        <end position="944"/>
    </location>
</feature>
<feature type="compositionally biased region" description="Polar residues" evidence="1">
    <location>
        <begin position="2949"/>
        <end position="2958"/>
    </location>
</feature>
<feature type="compositionally biased region" description="Polar residues" evidence="1">
    <location>
        <begin position="4715"/>
        <end position="4728"/>
    </location>
</feature>
<feature type="compositionally biased region" description="Basic and acidic residues" evidence="1">
    <location>
        <begin position="4934"/>
        <end position="4950"/>
    </location>
</feature>
<feature type="region of interest" description="Disordered" evidence="1">
    <location>
        <begin position="463"/>
        <end position="496"/>
    </location>
</feature>
<feature type="compositionally biased region" description="Acidic residues" evidence="1">
    <location>
        <begin position="2909"/>
        <end position="2928"/>
    </location>
</feature>
<feature type="region of interest" description="Disordered" evidence="1">
    <location>
        <begin position="590"/>
        <end position="757"/>
    </location>
</feature>
<feature type="region of interest" description="Disordered" evidence="1">
    <location>
        <begin position="772"/>
        <end position="795"/>
    </location>
</feature>
<feature type="compositionally biased region" description="Polar residues" evidence="1">
    <location>
        <begin position="969"/>
        <end position="980"/>
    </location>
</feature>
<protein>
    <recommendedName>
        <fullName evidence="6">Microtubule-associated protein futsch</fullName>
    </recommendedName>
</protein>
<feature type="compositionally biased region" description="Basic and acidic residues" evidence="1">
    <location>
        <begin position="1680"/>
        <end position="1695"/>
    </location>
</feature>
<feature type="region of interest" description="Disordered" evidence="1">
    <location>
        <begin position="4638"/>
        <end position="4730"/>
    </location>
</feature>
<feature type="compositionally biased region" description="Basic and acidic residues" evidence="1">
    <location>
        <begin position="1788"/>
        <end position="1803"/>
    </location>
</feature>
<dbReference type="Pfam" id="PF25281">
    <property type="entry name" value="MBL_MAP1B"/>
    <property type="match status" value="1"/>
</dbReference>
<dbReference type="GO" id="GO:0043025">
    <property type="term" value="C:neuronal cell body"/>
    <property type="evidence" value="ECO:0007669"/>
    <property type="project" value="TreeGrafter"/>
</dbReference>
<feature type="compositionally biased region" description="Low complexity" evidence="1">
    <location>
        <begin position="4675"/>
        <end position="4688"/>
    </location>
</feature>
<feature type="compositionally biased region" description="Basic and acidic residues" evidence="1">
    <location>
        <begin position="2816"/>
        <end position="2839"/>
    </location>
</feature>
<comment type="caution">
    <text evidence="4">The sequence shown here is derived from an EMBL/GenBank/DDBJ whole genome shotgun (WGS) entry which is preliminary data.</text>
</comment>
<evidence type="ECO:0000259" key="2">
    <source>
        <dbReference type="Pfam" id="PF23415"/>
    </source>
</evidence>
<feature type="compositionally biased region" description="Basic and acidic residues" evidence="1">
    <location>
        <begin position="469"/>
        <end position="496"/>
    </location>
</feature>
<dbReference type="PANTHER" id="PTHR13843">
    <property type="entry name" value="MICROTUBULE-ASSOCIATED PROTEIN"/>
    <property type="match status" value="1"/>
</dbReference>
<feature type="compositionally biased region" description="Polar residues" evidence="1">
    <location>
        <begin position="2496"/>
        <end position="2520"/>
    </location>
</feature>
<feature type="compositionally biased region" description="Pro residues" evidence="1">
    <location>
        <begin position="3134"/>
        <end position="3143"/>
    </location>
</feature>
<feature type="compositionally biased region" description="Basic and acidic residues" evidence="1">
    <location>
        <begin position="2995"/>
        <end position="3028"/>
    </location>
</feature>
<feature type="compositionally biased region" description="Polar residues" evidence="1">
    <location>
        <begin position="2768"/>
        <end position="2779"/>
    </location>
</feature>
<name>A0A8S1AGF0_ARCPL</name>
<feature type="region of interest" description="Disordered" evidence="1">
    <location>
        <begin position="866"/>
        <end position="989"/>
    </location>
</feature>
<dbReference type="PANTHER" id="PTHR13843:SF12">
    <property type="entry name" value="ATPASE F1_V1_A1 COMPLEX ALPHA_BETA SUBUNIT NUCLEOTIDE-BINDING DOMAIN-CONTAINING PROTEIN"/>
    <property type="match status" value="1"/>
</dbReference>
<feature type="region of interest" description="Disordered" evidence="1">
    <location>
        <begin position="2448"/>
        <end position="2541"/>
    </location>
</feature>
<feature type="compositionally biased region" description="Polar residues" evidence="1">
    <location>
        <begin position="4909"/>
        <end position="4933"/>
    </location>
</feature>
<dbReference type="GO" id="GO:0008017">
    <property type="term" value="F:microtubule binding"/>
    <property type="evidence" value="ECO:0007669"/>
    <property type="project" value="InterPro"/>
</dbReference>
<dbReference type="GO" id="GO:0045202">
    <property type="term" value="C:synapse"/>
    <property type="evidence" value="ECO:0007669"/>
    <property type="project" value="TreeGrafter"/>
</dbReference>
<feature type="region of interest" description="Disordered" evidence="1">
    <location>
        <begin position="3132"/>
        <end position="3151"/>
    </location>
</feature>
<feature type="compositionally biased region" description="Polar residues" evidence="1">
    <location>
        <begin position="4746"/>
        <end position="4760"/>
    </location>
</feature>
<feature type="compositionally biased region" description="Basic and acidic residues" evidence="1">
    <location>
        <begin position="590"/>
        <end position="605"/>
    </location>
</feature>
<evidence type="ECO:0008006" key="6">
    <source>
        <dbReference type="Google" id="ProtNLM"/>
    </source>
</evidence>
<feature type="domain" description="Microtubule-associated protein 1A/B/S-like MBL-like" evidence="3">
    <location>
        <begin position="179"/>
        <end position="443"/>
    </location>
</feature>
<dbReference type="Proteomes" id="UP000494106">
    <property type="component" value="Unassembled WGS sequence"/>
</dbReference>
<dbReference type="InterPro" id="IPR026074">
    <property type="entry name" value="MAP1"/>
</dbReference>
<feature type="region of interest" description="Disordered" evidence="1">
    <location>
        <begin position="2768"/>
        <end position="2882"/>
    </location>
</feature>
<dbReference type="GO" id="GO:0005829">
    <property type="term" value="C:cytosol"/>
    <property type="evidence" value="ECO:0007669"/>
    <property type="project" value="TreeGrafter"/>
</dbReference>
<dbReference type="GO" id="GO:0005874">
    <property type="term" value="C:microtubule"/>
    <property type="evidence" value="ECO:0007669"/>
    <property type="project" value="InterPro"/>
</dbReference>
<gene>
    <name evidence="4" type="ORF">APLA_LOCUS9863</name>
</gene>
<evidence type="ECO:0000313" key="5">
    <source>
        <dbReference type="Proteomes" id="UP000494106"/>
    </source>
</evidence>
<dbReference type="Pfam" id="PF23415">
    <property type="entry name" value="MAPB1_N"/>
    <property type="match status" value="1"/>
</dbReference>
<feature type="region of interest" description="Disordered" evidence="1">
    <location>
        <begin position="2635"/>
        <end position="2738"/>
    </location>
</feature>
<keyword evidence="5" id="KW-1185">Reference proteome</keyword>